<comment type="caution">
    <text evidence="2">The sequence shown here is derived from an EMBL/GenBank/DDBJ whole genome shotgun (WGS) entry which is preliminary data.</text>
</comment>
<dbReference type="AlphaFoldDB" id="A0A2T0B359"/>
<dbReference type="InterPro" id="IPR035681">
    <property type="entry name" value="ComA-like_MBL"/>
</dbReference>
<dbReference type="SUPFAM" id="SSF56281">
    <property type="entry name" value="Metallo-hydrolase/oxidoreductase"/>
    <property type="match status" value="1"/>
</dbReference>
<accession>A0A2T0B359</accession>
<dbReference type="InterPro" id="IPR001279">
    <property type="entry name" value="Metallo-B-lactamas"/>
</dbReference>
<dbReference type="CDD" id="cd07731">
    <property type="entry name" value="ComA-like_MBL-fold"/>
    <property type="match status" value="1"/>
</dbReference>
<dbReference type="InterPro" id="IPR036866">
    <property type="entry name" value="RibonucZ/Hydroxyglut_hydro"/>
</dbReference>
<dbReference type="EMBL" id="PVXO01000047">
    <property type="protein sequence ID" value="PRR78340.1"/>
    <property type="molecule type" value="Genomic_DNA"/>
</dbReference>
<proteinExistence type="predicted"/>
<evidence type="ECO:0000313" key="2">
    <source>
        <dbReference type="EMBL" id="PRR78340.1"/>
    </source>
</evidence>
<dbReference type="Proteomes" id="UP000239706">
    <property type="component" value="Unassembled WGS sequence"/>
</dbReference>
<gene>
    <name evidence="2" type="ORF">CLLI_17670</name>
</gene>
<dbReference type="InterPro" id="IPR052159">
    <property type="entry name" value="Competence_DNA_uptake"/>
</dbReference>
<protein>
    <submittedName>
        <fullName evidence="2">ComEC family competence protein</fullName>
    </submittedName>
</protein>
<dbReference type="SMART" id="SM00849">
    <property type="entry name" value="Lactamase_B"/>
    <property type="match status" value="1"/>
</dbReference>
<dbReference type="Gene3D" id="3.60.15.10">
    <property type="entry name" value="Ribonuclease Z/Hydroxyacylglutathione hydrolase-like"/>
    <property type="match status" value="1"/>
</dbReference>
<evidence type="ECO:0000313" key="3">
    <source>
        <dbReference type="Proteomes" id="UP000239706"/>
    </source>
</evidence>
<name>A0A2T0B359_9CLOT</name>
<reference evidence="2 3" key="1">
    <citation type="submission" date="2018-03" db="EMBL/GenBank/DDBJ databases">
        <title>Genome sequence of Clostridium liquoris DSM 100320.</title>
        <authorList>
            <person name="Poehlein A."/>
            <person name="Daniel R."/>
        </authorList>
    </citation>
    <scope>NUCLEOTIDE SEQUENCE [LARGE SCALE GENOMIC DNA]</scope>
    <source>
        <strain evidence="2 3">DSM 100320</strain>
    </source>
</reference>
<dbReference type="Pfam" id="PF00753">
    <property type="entry name" value="Lactamase_B"/>
    <property type="match status" value="1"/>
</dbReference>
<keyword evidence="3" id="KW-1185">Reference proteome</keyword>
<dbReference type="PANTHER" id="PTHR30619:SF1">
    <property type="entry name" value="RECOMBINATION PROTEIN 2"/>
    <property type="match status" value="1"/>
</dbReference>
<sequence length="261" mass="30231">MRYLKKICYVIAISIILCSLKVYAKEKYEIHFLDTGQSDCILIKGKSFNILIDTGVNSTADKVIKYLDNEGVKTINYLILTHYHDDHYGGLEKVLSNKKVEKLYIPIYPNSMRDIIYRHAYLSHIEVKYIEKNFIIEEKELSLKGMVPNEYDEHIENNNSIVLLGKIKGKKYLFAADIEKKMEEEIGNKYKEEINNCDILKVPHHGLNTSCSQEFLNIVNPKMSIITCNGRESPENETLNRLKKINTNILRTDINGNIIIR</sequence>
<dbReference type="RefSeq" id="WP_170063685.1">
    <property type="nucleotide sequence ID" value="NZ_PVXO01000047.1"/>
</dbReference>
<feature type="domain" description="Metallo-beta-lactamase" evidence="1">
    <location>
        <begin position="37"/>
        <end position="231"/>
    </location>
</feature>
<dbReference type="PANTHER" id="PTHR30619">
    <property type="entry name" value="DNA INTERNALIZATION/COMPETENCE PROTEIN COMEC/REC2"/>
    <property type="match status" value="1"/>
</dbReference>
<evidence type="ECO:0000259" key="1">
    <source>
        <dbReference type="SMART" id="SM00849"/>
    </source>
</evidence>
<organism evidence="2 3">
    <name type="scientific">Clostridium liquoris</name>
    <dbReference type="NCBI Taxonomy" id="1289519"/>
    <lineage>
        <taxon>Bacteria</taxon>
        <taxon>Bacillati</taxon>
        <taxon>Bacillota</taxon>
        <taxon>Clostridia</taxon>
        <taxon>Eubacteriales</taxon>
        <taxon>Clostridiaceae</taxon>
        <taxon>Clostridium</taxon>
    </lineage>
</organism>